<evidence type="ECO:0000313" key="3">
    <source>
        <dbReference type="WBParaSite" id="BTMF_0001472101-mRNA-1"/>
    </source>
</evidence>
<dbReference type="WBParaSite" id="BTMF_0001472101-mRNA-1">
    <property type="protein sequence ID" value="BTMF_0001472101-mRNA-1"/>
    <property type="gene ID" value="BTMF_0001472101"/>
</dbReference>
<sequence length="176" mass="20855">MTVAMSPLWVEHPDIPWGSVGWRMGWGEAYWDQWRVFFLALKDEERQRYRETWPEPESWQGLYAFIESGEPPPWVIEREKKLAGPYPLPSTDEFSICDYYRVVWLVRKHMSRLDVYEVPARFPSPYLGQAPDEGDVSFYAEPNGAWWRLSMRKSGRLILNRMTQAHDPDTLLFPKV</sequence>
<name>A0A0R3R3Y1_9BILA</name>
<reference evidence="1 2" key="2">
    <citation type="submission" date="2018-11" db="EMBL/GenBank/DDBJ databases">
        <authorList>
            <consortium name="Pathogen Informatics"/>
        </authorList>
    </citation>
    <scope>NUCLEOTIDE SEQUENCE [LARGE SCALE GENOMIC DNA]</scope>
</reference>
<keyword evidence="2" id="KW-1185">Reference proteome</keyword>
<protein>
    <submittedName>
        <fullName evidence="3">Imm72 domain-containing protein</fullName>
    </submittedName>
</protein>
<evidence type="ECO:0000313" key="1">
    <source>
        <dbReference type="EMBL" id="VDO43590.1"/>
    </source>
</evidence>
<dbReference type="EMBL" id="UZAG01019407">
    <property type="protein sequence ID" value="VDO43590.1"/>
    <property type="molecule type" value="Genomic_DNA"/>
</dbReference>
<dbReference type="Proteomes" id="UP000280834">
    <property type="component" value="Unassembled WGS sequence"/>
</dbReference>
<organism evidence="3">
    <name type="scientific">Brugia timori</name>
    <dbReference type="NCBI Taxonomy" id="42155"/>
    <lineage>
        <taxon>Eukaryota</taxon>
        <taxon>Metazoa</taxon>
        <taxon>Ecdysozoa</taxon>
        <taxon>Nematoda</taxon>
        <taxon>Chromadorea</taxon>
        <taxon>Rhabditida</taxon>
        <taxon>Spirurina</taxon>
        <taxon>Spiruromorpha</taxon>
        <taxon>Filarioidea</taxon>
        <taxon>Onchocercidae</taxon>
        <taxon>Brugia</taxon>
    </lineage>
</organism>
<dbReference type="AlphaFoldDB" id="A0A0R3R3Y1"/>
<proteinExistence type="predicted"/>
<evidence type="ECO:0000313" key="2">
    <source>
        <dbReference type="Proteomes" id="UP000280834"/>
    </source>
</evidence>
<gene>
    <name evidence="1" type="ORF">BTMF_LOCUS12717</name>
</gene>
<accession>A0A0R3R3Y1</accession>
<reference evidence="3" key="1">
    <citation type="submission" date="2017-02" db="UniProtKB">
        <authorList>
            <consortium name="WormBaseParasite"/>
        </authorList>
    </citation>
    <scope>IDENTIFICATION</scope>
</reference>